<proteinExistence type="predicted"/>
<feature type="chain" id="PRO_5038814387" description="Glycoside-hydrolase family GH114 TIM-barrel domain-containing protein" evidence="1">
    <location>
        <begin position="23"/>
        <end position="277"/>
    </location>
</feature>
<evidence type="ECO:0000259" key="2">
    <source>
        <dbReference type="Pfam" id="PF03537"/>
    </source>
</evidence>
<evidence type="ECO:0000313" key="3">
    <source>
        <dbReference type="EMBL" id="KRV50480.1"/>
    </source>
</evidence>
<dbReference type="EMBL" id="LLZU01000005">
    <property type="protein sequence ID" value="KRV50480.1"/>
    <property type="molecule type" value="Genomic_DNA"/>
</dbReference>
<evidence type="ECO:0000256" key="1">
    <source>
        <dbReference type="SAM" id="SignalP"/>
    </source>
</evidence>
<dbReference type="eggNOG" id="COG3868">
    <property type="taxonomic scope" value="Bacteria"/>
</dbReference>
<keyword evidence="4" id="KW-1185">Reference proteome</keyword>
<gene>
    <name evidence="3" type="ORF">AQ490_15475</name>
</gene>
<organism evidence="3 4">
    <name type="scientific">Wenjunlia vitaminophila</name>
    <name type="common">Streptomyces vitaminophilus</name>
    <dbReference type="NCBI Taxonomy" id="76728"/>
    <lineage>
        <taxon>Bacteria</taxon>
        <taxon>Bacillati</taxon>
        <taxon>Actinomycetota</taxon>
        <taxon>Actinomycetes</taxon>
        <taxon>Kitasatosporales</taxon>
        <taxon>Streptomycetaceae</taxon>
        <taxon>Wenjunlia</taxon>
    </lineage>
</organism>
<evidence type="ECO:0000313" key="4">
    <source>
        <dbReference type="Proteomes" id="UP000050867"/>
    </source>
</evidence>
<dbReference type="RefSeq" id="WP_018381645.1">
    <property type="nucleotide sequence ID" value="NZ_LLZU01000005.1"/>
</dbReference>
<dbReference type="Proteomes" id="UP000050867">
    <property type="component" value="Unassembled WGS sequence"/>
</dbReference>
<reference evidence="3 4" key="1">
    <citation type="submission" date="2015-10" db="EMBL/GenBank/DDBJ databases">
        <title>Draft genome sequence of pyrrolomycin-producing Streptomyces vitaminophilus.</title>
        <authorList>
            <person name="Graham D.E."/>
            <person name="Mahan K.M."/>
            <person name="Klingeman D.M."/>
            <person name="Hettich R.L."/>
            <person name="Parry R.J."/>
        </authorList>
    </citation>
    <scope>NUCLEOTIDE SEQUENCE [LARGE SCALE GENOMIC DNA]</scope>
    <source>
        <strain evidence="3 4">ATCC 31673</strain>
    </source>
</reference>
<dbReference type="InterPro" id="IPR017853">
    <property type="entry name" value="GH"/>
</dbReference>
<dbReference type="InterPro" id="IPR013785">
    <property type="entry name" value="Aldolase_TIM"/>
</dbReference>
<dbReference type="PANTHER" id="PTHR35273">
    <property type="entry name" value="ALPHA-1,4 POLYGALACTOSAMINIDASE, PUTATIVE (AFU_ORTHOLOGUE AFUA_3G07890)-RELATED"/>
    <property type="match status" value="1"/>
</dbReference>
<comment type="caution">
    <text evidence="3">The sequence shown here is derived from an EMBL/GenBank/DDBJ whole genome shotgun (WGS) entry which is preliminary data.</text>
</comment>
<keyword evidence="1" id="KW-0732">Signal</keyword>
<dbReference type="SUPFAM" id="SSF51445">
    <property type="entry name" value="(Trans)glycosidases"/>
    <property type="match status" value="1"/>
</dbReference>
<dbReference type="PANTHER" id="PTHR35273:SF2">
    <property type="entry name" value="ALPHA-GALACTOSIDASE"/>
    <property type="match status" value="1"/>
</dbReference>
<dbReference type="Pfam" id="PF03537">
    <property type="entry name" value="Glyco_hydro_114"/>
    <property type="match status" value="1"/>
</dbReference>
<feature type="domain" description="Glycoside-hydrolase family GH114 TIM-barrel" evidence="2">
    <location>
        <begin position="49"/>
        <end position="254"/>
    </location>
</feature>
<dbReference type="STRING" id="76728.AQ490_15475"/>
<dbReference type="AlphaFoldDB" id="A0A0T6LWT1"/>
<name>A0A0T6LWT1_WENVI</name>
<feature type="signal peptide" evidence="1">
    <location>
        <begin position="1"/>
        <end position="22"/>
    </location>
</feature>
<accession>A0A0T6LWT1</accession>
<sequence length="277" mass="30412">MRTSDRVAAALAMAAVATVALLAGGCSPEPTTKTPPRPAVEPPPTGGAFDYQITEGYPPADGVRVVARDRRDRPAPGAYSICYVNAFQAQPDELAWWRRNHPDLLLRDEQGSLVIDRDWDEALLDLSTAAKRGRVATVVGGWTDGCASNGFQAVEFDNLDSYSRSGGRLTQEHAADMARLLVRRAHLRGLAAAQKNTVELLDRRSRIGFDFAVVEDCARYRECGAYLDAYPGRVLDVEYRTVDFRRACDTWGERLAVVQRDLAVSTPGDPGYVHRSC</sequence>
<protein>
    <recommendedName>
        <fullName evidence="2">Glycoside-hydrolase family GH114 TIM-barrel domain-containing protein</fullName>
    </recommendedName>
</protein>
<dbReference type="InterPro" id="IPR004352">
    <property type="entry name" value="GH114_TIM-barrel"/>
</dbReference>
<dbReference type="PROSITE" id="PS51257">
    <property type="entry name" value="PROKAR_LIPOPROTEIN"/>
    <property type="match status" value="1"/>
</dbReference>
<dbReference type="Gene3D" id="3.20.20.70">
    <property type="entry name" value="Aldolase class I"/>
    <property type="match status" value="1"/>
</dbReference>